<evidence type="ECO:0000313" key="2">
    <source>
        <dbReference type="Proteomes" id="UP000315289"/>
    </source>
</evidence>
<comment type="caution">
    <text evidence="1">The sequence shown here is derived from an EMBL/GenBank/DDBJ whole genome shotgun (WGS) entry which is preliminary data.</text>
</comment>
<dbReference type="Proteomes" id="UP000315289">
    <property type="component" value="Unassembled WGS sequence"/>
</dbReference>
<protein>
    <submittedName>
        <fullName evidence="1">Uncharacterized protein</fullName>
    </submittedName>
</protein>
<gene>
    <name evidence="1" type="ORF">NARC_30113</name>
</gene>
<evidence type="ECO:0000313" key="1">
    <source>
        <dbReference type="EMBL" id="TVP41399.1"/>
    </source>
</evidence>
<dbReference type="AlphaFoldDB" id="A0A557SXR2"/>
<sequence length="38" mass="4791">MRKNPNYFTYDITHCPDCGVEVEEQDHENRDRYWYTHK</sequence>
<reference evidence="1 2" key="1">
    <citation type="journal article" date="2019" name="Front. Microbiol.">
        <title>Ammonia Oxidation by the Arctic Terrestrial Thaumarchaeote Candidatus Nitrosocosmicus arcticus Is Stimulated by Increasing Temperatures.</title>
        <authorList>
            <person name="Alves R.J.E."/>
            <person name="Kerou M."/>
            <person name="Zappe A."/>
            <person name="Bittner R."/>
            <person name="Abby S.S."/>
            <person name="Schmidt H.A."/>
            <person name="Pfeifer K."/>
            <person name="Schleper C."/>
        </authorList>
    </citation>
    <scope>NUCLEOTIDE SEQUENCE [LARGE SCALE GENOMIC DNA]</scope>
    <source>
        <strain evidence="1 2">Kfb</strain>
    </source>
</reference>
<dbReference type="EMBL" id="VOAH01000003">
    <property type="protein sequence ID" value="TVP41399.1"/>
    <property type="molecule type" value="Genomic_DNA"/>
</dbReference>
<proteinExistence type="predicted"/>
<accession>A0A557SXR2</accession>
<keyword evidence="2" id="KW-1185">Reference proteome</keyword>
<organism evidence="1 2">
    <name type="scientific">Candidatus Nitrosocosmicus arcticus</name>
    <dbReference type="NCBI Taxonomy" id="2035267"/>
    <lineage>
        <taxon>Archaea</taxon>
        <taxon>Nitrososphaerota</taxon>
        <taxon>Nitrososphaeria</taxon>
        <taxon>Nitrososphaerales</taxon>
        <taxon>Nitrososphaeraceae</taxon>
        <taxon>Candidatus Nitrosocosmicus</taxon>
    </lineage>
</organism>
<name>A0A557SXR2_9ARCH</name>